<feature type="region of interest" description="Disordered" evidence="1">
    <location>
        <begin position="200"/>
        <end position="225"/>
    </location>
</feature>
<evidence type="ECO:0000256" key="1">
    <source>
        <dbReference type="SAM" id="MobiDB-lite"/>
    </source>
</evidence>
<accession>A0A7R9AM83</accession>
<organism evidence="2">
    <name type="scientific">Timema shepardi</name>
    <name type="common">Walking stick</name>
    <dbReference type="NCBI Taxonomy" id="629360"/>
    <lineage>
        <taxon>Eukaryota</taxon>
        <taxon>Metazoa</taxon>
        <taxon>Ecdysozoa</taxon>
        <taxon>Arthropoda</taxon>
        <taxon>Hexapoda</taxon>
        <taxon>Insecta</taxon>
        <taxon>Pterygota</taxon>
        <taxon>Neoptera</taxon>
        <taxon>Polyneoptera</taxon>
        <taxon>Phasmatodea</taxon>
        <taxon>Timematodea</taxon>
        <taxon>Timematoidea</taxon>
        <taxon>Timematidae</taxon>
        <taxon>Timema</taxon>
    </lineage>
</organism>
<feature type="compositionally biased region" description="Polar residues" evidence="1">
    <location>
        <begin position="211"/>
        <end position="221"/>
    </location>
</feature>
<gene>
    <name evidence="2" type="ORF">TSIB3V08_LOCUS577</name>
</gene>
<dbReference type="EMBL" id="OC000149">
    <property type="protein sequence ID" value="CAD7256294.1"/>
    <property type="molecule type" value="Genomic_DNA"/>
</dbReference>
<reference evidence="2" key="1">
    <citation type="submission" date="2020-11" db="EMBL/GenBank/DDBJ databases">
        <authorList>
            <person name="Tran Van P."/>
        </authorList>
    </citation>
    <scope>NUCLEOTIDE SEQUENCE</scope>
</reference>
<protein>
    <submittedName>
        <fullName evidence="2">Uncharacterized protein</fullName>
    </submittedName>
</protein>
<sequence>MIRFYVGIGDLITTIRNRLLNIELLKAVNKLMRDLMSEDIKGDFLQPNRKLPGSSSIETKPVFVYTDIIGPRMIGDFYCSKTELDIFDEKCSQTVIKNNKVVKYKPITSVDNDAHLELFCPEDGHRLQPKRFTNLFSVTDLCKNNRMAFTLSKRHFSSFLRCTTRGTQTTASYYPFRLYALSTNYANGLGKVELEEVNPHLRGGGGGNHLGKTTPSSPNRDSNLDLPVLSRRVTPKEQKYYFVQASDTTKLCNPEKEEWNAVSNLQIVDTIHQAAEKGGECNWASEVLIGLSGVIDQLAEEGCYHRFCYQGCQIFGACEPATSGKVINSLDYCESSALDHADTEVGKALSYGRYEWIDSPPFLVAQARMTQQSANDKATGESA</sequence>
<name>A0A7R9AM83_TIMSH</name>
<dbReference type="AlphaFoldDB" id="A0A7R9AM83"/>
<proteinExistence type="predicted"/>
<evidence type="ECO:0000313" key="2">
    <source>
        <dbReference type="EMBL" id="CAD7256294.1"/>
    </source>
</evidence>